<dbReference type="KEGG" id="sfi:SFUL_4290"/>
<dbReference type="InterPro" id="IPR046373">
    <property type="entry name" value="Acyl-CoA_Oxase/DH_mid-dom_sf"/>
</dbReference>
<keyword evidence="4 6" id="KW-0274">FAD</keyword>
<gene>
    <name evidence="10" type="ORF">SFUL_4290</name>
</gene>
<dbReference type="SUPFAM" id="SSF47203">
    <property type="entry name" value="Acyl-CoA dehydrogenase C-terminal domain-like"/>
    <property type="match status" value="1"/>
</dbReference>
<dbReference type="InterPro" id="IPR052161">
    <property type="entry name" value="Mycobact_Acyl-CoA_DH"/>
</dbReference>
<dbReference type="EMBL" id="CP005080">
    <property type="protein sequence ID" value="AGK79191.1"/>
    <property type="molecule type" value="Genomic_DNA"/>
</dbReference>
<dbReference type="GO" id="GO:0005886">
    <property type="term" value="C:plasma membrane"/>
    <property type="evidence" value="ECO:0007669"/>
    <property type="project" value="TreeGrafter"/>
</dbReference>
<dbReference type="InterPro" id="IPR009100">
    <property type="entry name" value="AcylCoA_DH/oxidase_NM_dom_sf"/>
</dbReference>
<comment type="similarity">
    <text evidence="2 6">Belongs to the acyl-CoA dehydrogenase family.</text>
</comment>
<dbReference type="SUPFAM" id="SSF56645">
    <property type="entry name" value="Acyl-CoA dehydrogenase NM domain-like"/>
    <property type="match status" value="1"/>
</dbReference>
<evidence type="ECO:0000256" key="1">
    <source>
        <dbReference type="ARBA" id="ARBA00001974"/>
    </source>
</evidence>
<dbReference type="Pfam" id="PF00441">
    <property type="entry name" value="Acyl-CoA_dh_1"/>
    <property type="match status" value="1"/>
</dbReference>
<accession>N0CSN9</accession>
<feature type="domain" description="Acyl-CoA oxidase/dehydrogenase middle" evidence="8">
    <location>
        <begin position="127"/>
        <end position="220"/>
    </location>
</feature>
<dbReference type="InterPro" id="IPR009075">
    <property type="entry name" value="AcylCo_DH/oxidase_C"/>
</dbReference>
<dbReference type="PATRIC" id="fig|1303692.3.peg.4303"/>
<keyword evidence="3 6" id="KW-0285">Flavoprotein</keyword>
<evidence type="ECO:0000259" key="8">
    <source>
        <dbReference type="Pfam" id="PF02770"/>
    </source>
</evidence>
<dbReference type="GO" id="GO:0016627">
    <property type="term" value="F:oxidoreductase activity, acting on the CH-CH group of donors"/>
    <property type="evidence" value="ECO:0007669"/>
    <property type="project" value="InterPro"/>
</dbReference>
<name>N0CSN9_STRMI</name>
<evidence type="ECO:0000256" key="2">
    <source>
        <dbReference type="ARBA" id="ARBA00009347"/>
    </source>
</evidence>
<sequence length="384" mass="42601">MDLTYTEAEEEFRRRLGEWLAAVLPGLPPKPSPDDWPARRAYDTTWQRMLYDAGYAGLHWPEDAGGRGATPTQHLIFLEETEKAGAPYVGANFVGLLHAGPTVAAEGTAEQRARWLPPVLRGDEVWCQGFSEPDAGSDLAALRTRAVRDGDDYVVSGSKIWTSHAEVADWCELLVRTDPDAPKHRGISWLAMPMDAPGITVRPLRTLAGSTEFAEVFLDEVRVPVRNRVGAENDGWRVTMVTLSFERGTAFVGEVVACRRTLDALAAEARRNGKWDDAVLRRRLGRLNAEFRALWRLTQWNVAESERTGGVPGIGGSVFKLRYSRTRQELYEAAAEVLGADAFDLDREWALDRLSSLSYTIAAGTSQIQRNIVAERILGLPKGR</sequence>
<dbReference type="PANTHER" id="PTHR43292:SF3">
    <property type="entry name" value="ACYL-COA DEHYDROGENASE FADE29"/>
    <property type="match status" value="1"/>
</dbReference>
<dbReference type="InterPro" id="IPR013786">
    <property type="entry name" value="AcylCoA_DH/ox_N"/>
</dbReference>
<dbReference type="Gene3D" id="1.20.140.10">
    <property type="entry name" value="Butyryl-CoA Dehydrogenase, subunit A, domain 3"/>
    <property type="match status" value="1"/>
</dbReference>
<organism evidence="10 11">
    <name type="scientific">Streptomyces microflavus DSM 40593</name>
    <dbReference type="NCBI Taxonomy" id="1303692"/>
    <lineage>
        <taxon>Bacteria</taxon>
        <taxon>Bacillati</taxon>
        <taxon>Actinomycetota</taxon>
        <taxon>Actinomycetes</taxon>
        <taxon>Kitasatosporales</taxon>
        <taxon>Streptomycetaceae</taxon>
        <taxon>Streptomyces</taxon>
    </lineage>
</organism>
<dbReference type="RefSeq" id="WP_015610537.1">
    <property type="nucleotide sequence ID" value="NC_021177.1"/>
</dbReference>
<dbReference type="CDD" id="cd01152">
    <property type="entry name" value="ACAD_fadE6_17_26"/>
    <property type="match status" value="1"/>
</dbReference>
<keyword evidence="5 6" id="KW-0560">Oxidoreductase</keyword>
<evidence type="ECO:0000256" key="4">
    <source>
        <dbReference type="ARBA" id="ARBA00022827"/>
    </source>
</evidence>
<dbReference type="Gene3D" id="1.10.540.10">
    <property type="entry name" value="Acyl-CoA dehydrogenase/oxidase, N-terminal domain"/>
    <property type="match status" value="1"/>
</dbReference>
<dbReference type="Proteomes" id="UP000013304">
    <property type="component" value="Chromosome"/>
</dbReference>
<dbReference type="Pfam" id="PF02770">
    <property type="entry name" value="Acyl-CoA_dh_M"/>
    <property type="match status" value="1"/>
</dbReference>
<evidence type="ECO:0000259" key="7">
    <source>
        <dbReference type="Pfam" id="PF00441"/>
    </source>
</evidence>
<comment type="cofactor">
    <cofactor evidence="1 6">
        <name>FAD</name>
        <dbReference type="ChEBI" id="CHEBI:57692"/>
    </cofactor>
</comment>
<dbReference type="eggNOG" id="COG1960">
    <property type="taxonomic scope" value="Bacteria"/>
</dbReference>
<dbReference type="InterPro" id="IPR006091">
    <property type="entry name" value="Acyl-CoA_Oxase/DH_mid-dom"/>
</dbReference>
<dbReference type="InterPro" id="IPR036250">
    <property type="entry name" value="AcylCo_DH-like_C"/>
</dbReference>
<dbReference type="Gene3D" id="2.40.110.10">
    <property type="entry name" value="Butyryl-CoA Dehydrogenase, subunit A, domain 2"/>
    <property type="match status" value="1"/>
</dbReference>
<evidence type="ECO:0000259" key="9">
    <source>
        <dbReference type="Pfam" id="PF02771"/>
    </source>
</evidence>
<evidence type="ECO:0000313" key="10">
    <source>
        <dbReference type="EMBL" id="AGK79191.1"/>
    </source>
</evidence>
<dbReference type="GO" id="GO:0050660">
    <property type="term" value="F:flavin adenine dinucleotide binding"/>
    <property type="evidence" value="ECO:0007669"/>
    <property type="project" value="InterPro"/>
</dbReference>
<evidence type="ECO:0000256" key="3">
    <source>
        <dbReference type="ARBA" id="ARBA00022630"/>
    </source>
</evidence>
<dbReference type="OrthoDB" id="3964153at2"/>
<dbReference type="PANTHER" id="PTHR43292">
    <property type="entry name" value="ACYL-COA DEHYDROGENASE"/>
    <property type="match status" value="1"/>
</dbReference>
<evidence type="ECO:0000256" key="6">
    <source>
        <dbReference type="RuleBase" id="RU362125"/>
    </source>
</evidence>
<feature type="domain" description="Acyl-CoA dehydrogenase/oxidase C-terminal" evidence="7">
    <location>
        <begin position="233"/>
        <end position="378"/>
    </location>
</feature>
<proteinExistence type="inferred from homology"/>
<dbReference type="HOGENOM" id="CLU_018204_9_0_11"/>
<evidence type="ECO:0000313" key="11">
    <source>
        <dbReference type="Proteomes" id="UP000013304"/>
    </source>
</evidence>
<dbReference type="Pfam" id="PF02771">
    <property type="entry name" value="Acyl-CoA_dh_N"/>
    <property type="match status" value="1"/>
</dbReference>
<reference evidence="10 11" key="1">
    <citation type="submission" date="2013-04" db="EMBL/GenBank/DDBJ databases">
        <title>Complete genome sequence of Streptomyces fulvissimus.</title>
        <authorList>
            <person name="Myronovskyi M."/>
            <person name="Tokovenko B."/>
            <person name="Manderscheid N."/>
            <person name="Petzke L."/>
            <person name="Luzhetskyy A."/>
        </authorList>
    </citation>
    <scope>NUCLEOTIDE SEQUENCE [LARGE SCALE GENOMIC DNA]</scope>
    <source>
        <strain evidence="10 11">DSM 40593</strain>
    </source>
</reference>
<evidence type="ECO:0000256" key="5">
    <source>
        <dbReference type="ARBA" id="ARBA00023002"/>
    </source>
</evidence>
<feature type="domain" description="Acyl-CoA dehydrogenase/oxidase N-terminal" evidence="9">
    <location>
        <begin position="7"/>
        <end position="123"/>
    </location>
</feature>
<dbReference type="FunFam" id="2.40.110.10:FF:000011">
    <property type="entry name" value="Acyl-CoA dehydrogenase FadE34"/>
    <property type="match status" value="1"/>
</dbReference>
<protein>
    <submittedName>
        <fullName evidence="10">Acyl-CoA dehydrogenase</fullName>
    </submittedName>
</protein>
<dbReference type="AlphaFoldDB" id="N0CSN9"/>
<dbReference type="InterPro" id="IPR037069">
    <property type="entry name" value="AcylCoA_DH/ox_N_sf"/>
</dbReference>